<feature type="domain" description="RCK N-terminal" evidence="11">
    <location>
        <begin position="402"/>
        <end position="482"/>
    </location>
</feature>
<evidence type="ECO:0000256" key="3">
    <source>
        <dbReference type="ARBA" id="ARBA00022449"/>
    </source>
</evidence>
<evidence type="ECO:0000256" key="1">
    <source>
        <dbReference type="ARBA" id="ARBA00004651"/>
    </source>
</evidence>
<dbReference type="PANTHER" id="PTHR32507:SF0">
    <property type="entry name" value="NA(+)_H(+) ANTIPORTER 2-RELATED"/>
    <property type="match status" value="1"/>
</dbReference>
<evidence type="ECO:0000259" key="11">
    <source>
        <dbReference type="Pfam" id="PF02254"/>
    </source>
</evidence>
<dbReference type="InterPro" id="IPR036291">
    <property type="entry name" value="NAD(P)-bd_dom_sf"/>
</dbReference>
<evidence type="ECO:0000256" key="9">
    <source>
        <dbReference type="SAM" id="Phobius"/>
    </source>
</evidence>
<keyword evidence="6 9" id="KW-1133">Transmembrane helix</keyword>
<reference evidence="13" key="1">
    <citation type="journal article" date="2019" name="Int. J. Syst. Evol. Microbiol.">
        <title>The Global Catalogue of Microorganisms (GCM) 10K type strain sequencing project: providing services to taxonomists for standard genome sequencing and annotation.</title>
        <authorList>
            <consortium name="The Broad Institute Genomics Platform"/>
            <consortium name="The Broad Institute Genome Sequencing Center for Infectious Disease"/>
            <person name="Wu L."/>
            <person name="Ma J."/>
        </authorList>
    </citation>
    <scope>NUCLEOTIDE SEQUENCE [LARGE SCALE GENOMIC DNA]</scope>
    <source>
        <strain evidence="13">CGMCC 4.7177</strain>
    </source>
</reference>
<dbReference type="Pfam" id="PF02254">
    <property type="entry name" value="TrkA_N"/>
    <property type="match status" value="1"/>
</dbReference>
<comment type="subcellular location">
    <subcellularLocation>
        <location evidence="1">Cell membrane</location>
        <topology evidence="1">Multi-pass membrane protein</topology>
    </subcellularLocation>
</comment>
<feature type="transmembrane region" description="Helical" evidence="9">
    <location>
        <begin position="332"/>
        <end position="353"/>
    </location>
</feature>
<dbReference type="RefSeq" id="WP_381539604.1">
    <property type="nucleotide sequence ID" value="NZ_JBHUGI010000034.1"/>
</dbReference>
<evidence type="ECO:0000256" key="5">
    <source>
        <dbReference type="ARBA" id="ARBA00022692"/>
    </source>
</evidence>
<feature type="transmembrane region" description="Helical" evidence="9">
    <location>
        <begin position="89"/>
        <end position="111"/>
    </location>
</feature>
<keyword evidence="4" id="KW-1003">Cell membrane</keyword>
<evidence type="ECO:0000256" key="4">
    <source>
        <dbReference type="ARBA" id="ARBA00022475"/>
    </source>
</evidence>
<dbReference type="Pfam" id="PF00999">
    <property type="entry name" value="Na_H_Exchanger"/>
    <property type="match status" value="1"/>
</dbReference>
<evidence type="ECO:0000256" key="2">
    <source>
        <dbReference type="ARBA" id="ARBA00022448"/>
    </source>
</evidence>
<keyword evidence="13" id="KW-1185">Reference proteome</keyword>
<evidence type="ECO:0000313" key="12">
    <source>
        <dbReference type="EMBL" id="MFD1929459.1"/>
    </source>
</evidence>
<dbReference type="Gene3D" id="3.40.50.720">
    <property type="entry name" value="NAD(P)-binding Rossmann-like Domain"/>
    <property type="match status" value="1"/>
</dbReference>
<feature type="transmembrane region" description="Helical" evidence="9">
    <location>
        <begin position="301"/>
        <end position="320"/>
    </location>
</feature>
<dbReference type="SUPFAM" id="SSF51735">
    <property type="entry name" value="NAD(P)-binding Rossmann-fold domains"/>
    <property type="match status" value="1"/>
</dbReference>
<keyword evidence="8 9" id="KW-0472">Membrane</keyword>
<feature type="domain" description="Cation/H+ exchanger transmembrane" evidence="10">
    <location>
        <begin position="13"/>
        <end position="391"/>
    </location>
</feature>
<feature type="transmembrane region" description="Helical" evidence="9">
    <location>
        <begin position="6"/>
        <end position="24"/>
    </location>
</feature>
<feature type="transmembrane region" description="Helical" evidence="9">
    <location>
        <begin position="365"/>
        <end position="385"/>
    </location>
</feature>
<feature type="transmembrane region" description="Helical" evidence="9">
    <location>
        <begin position="218"/>
        <end position="234"/>
    </location>
</feature>
<keyword evidence="2" id="KW-0813">Transport</keyword>
<protein>
    <submittedName>
        <fullName evidence="12">Cation:proton antiporter</fullName>
    </submittedName>
</protein>
<dbReference type="InterPro" id="IPR038770">
    <property type="entry name" value="Na+/solute_symporter_sf"/>
</dbReference>
<comment type="caution">
    <text evidence="12">The sequence shown here is derived from an EMBL/GenBank/DDBJ whole genome shotgun (WGS) entry which is preliminary data.</text>
</comment>
<evidence type="ECO:0000259" key="10">
    <source>
        <dbReference type="Pfam" id="PF00999"/>
    </source>
</evidence>
<evidence type="ECO:0000256" key="8">
    <source>
        <dbReference type="ARBA" id="ARBA00023136"/>
    </source>
</evidence>
<evidence type="ECO:0000313" key="13">
    <source>
        <dbReference type="Proteomes" id="UP001597218"/>
    </source>
</evidence>
<dbReference type="EMBL" id="JBHUGI010000034">
    <property type="protein sequence ID" value="MFD1929459.1"/>
    <property type="molecule type" value="Genomic_DNA"/>
</dbReference>
<dbReference type="Proteomes" id="UP001597218">
    <property type="component" value="Unassembled WGS sequence"/>
</dbReference>
<keyword evidence="7" id="KW-0406">Ion transport</keyword>
<evidence type="ECO:0000256" key="6">
    <source>
        <dbReference type="ARBA" id="ARBA00022989"/>
    </source>
</evidence>
<keyword evidence="3" id="KW-0050">Antiport</keyword>
<proteinExistence type="predicted"/>
<feature type="transmembrane region" description="Helical" evidence="9">
    <location>
        <begin position="31"/>
        <end position="48"/>
    </location>
</feature>
<feature type="transmembrane region" description="Helical" evidence="9">
    <location>
        <begin position="117"/>
        <end position="138"/>
    </location>
</feature>
<dbReference type="InterPro" id="IPR003148">
    <property type="entry name" value="RCK_N"/>
</dbReference>
<feature type="transmembrane region" description="Helical" evidence="9">
    <location>
        <begin position="271"/>
        <end position="289"/>
    </location>
</feature>
<dbReference type="InterPro" id="IPR006153">
    <property type="entry name" value="Cation/H_exchanger_TM"/>
</dbReference>
<dbReference type="PANTHER" id="PTHR32507">
    <property type="entry name" value="NA(+)/H(+) ANTIPORTER 1"/>
    <property type="match status" value="1"/>
</dbReference>
<dbReference type="Gene3D" id="1.20.1530.20">
    <property type="match status" value="1"/>
</dbReference>
<name>A0ABW4SLZ0_9BACL</name>
<feature type="transmembrane region" description="Helical" evidence="9">
    <location>
        <begin position="185"/>
        <end position="206"/>
    </location>
</feature>
<sequence>MFESLLFNLMLVVLIGILSQWVAWRFRMPAIVVMSVVGLLVGPIFGVINPQESMGEFFEPIITFAVAIILFEGSLNLDFREIKEFRKPVFRIVTVGAVIAWIAGSLAAHYFAGLSWAVAFIMGGLFIVTGPTVILPLLRQAKLKPRPAAILKWEGIVVDPFGALLAVFAFEFFKFLNSEVTLNSFLLFFAASFFAVLLGWGSGKILGTAFERGNVPEFLKSPVLFAVVLFTFVLSDEIMLQTGLLAVTAMGMKMANMRLSSIQDIRHFKENISVLLISGIFVMLTASLDPGVLIEIFNVNIMWYVLVMLFIVRPLSIWVSTIGTELTNREKLLIGWIAPRGIVALTVSGYFATILLDHGYEDAEILTALTFALVFTTVLVHGFSIGPLAKKLNLQITDESGVLIVGGSRFAADLAASIKSTGNEVLIVDQTWTGLSHSRKVGLNGFVGDILSEQLDYHLDLTPYRFILAMTNLDTYNAHVCEDFVPDLGREFLFQTAALETNVEKNYKITGGRLLFSPAVSIYDLEERMNEGHVIRKTLITKQYSYTQYLRERDDTSILLYILRTDGSIEFYSPKVELKAEAEDTVIALVYPTKTIERVKERLKDVNEEAEIPHQKIEGLFSTEIKAEKSFIPGDAPISAK</sequence>
<accession>A0ABW4SLZ0</accession>
<feature type="transmembrane region" description="Helical" evidence="9">
    <location>
        <begin position="60"/>
        <end position="77"/>
    </location>
</feature>
<gene>
    <name evidence="12" type="ORF">ACFSFY_15560</name>
</gene>
<evidence type="ECO:0000256" key="7">
    <source>
        <dbReference type="ARBA" id="ARBA00023065"/>
    </source>
</evidence>
<keyword evidence="5 9" id="KW-0812">Transmembrane</keyword>
<organism evidence="12 13">
    <name type="scientific">Sporosarcina siberiensis</name>
    <dbReference type="NCBI Taxonomy" id="1365606"/>
    <lineage>
        <taxon>Bacteria</taxon>
        <taxon>Bacillati</taxon>
        <taxon>Bacillota</taxon>
        <taxon>Bacilli</taxon>
        <taxon>Bacillales</taxon>
        <taxon>Caryophanaceae</taxon>
        <taxon>Sporosarcina</taxon>
    </lineage>
</organism>